<protein>
    <submittedName>
        <fullName evidence="1">Beta-barrel assembly-enhancing protease</fullName>
    </submittedName>
</protein>
<sequence length="581" mass="63203">MQGLAAGGTTLRQRLCALALAAALPVALASCSSGLNGMSYRLGQPLANQGDSPAGAFLAGRFAQSQNDPTVAAHYLLEALAADPENVELLQRSLQALADDGKLAEAETVARQLLRFDPDAALAALLVAEQDARDGHWSEARDQVAKLPRRGLNAVMVPLITAWSYMGEDRVDEALAALEPLRRSAAYEPLRLFHSALINDLADRRAAASRDYQALSGNTMRLALRSVEAATAFYRRTGQADKAQDLLRRYALDHPETAAILSDTQRGRVVNSAKAGLAEAYFSGAVTLRQSEANDLALIFGHMALALQPDLPSCQAMVADLLQDMGRLGEANAIFAKIQPTAAAYPTARLRIALNLDSMGDTDGAVAELKRLAQIPAVKLDALSTLGDILRSHHRWIEAASAYSQAIALFPAPERNQWSFYYSRGIAYERAGQWPLAEADLLKALDLMPDEPHVLNYLGYSWIDKGMHLERAQRMIEKAVEQLPNDGDIVDSLGWAYYRTGHYAKAVATLQKAVELHPEEATINHHLGDALWATGRHEEARYQWQRALVFKPDADEKAVLEQELAHGGTLPAPLKAGKTDD</sequence>
<keyword evidence="1" id="KW-0378">Hydrolase</keyword>
<dbReference type="Gene3D" id="1.25.40.10">
    <property type="entry name" value="Tetratricopeptide repeat domain"/>
    <property type="match status" value="2"/>
</dbReference>
<dbReference type="GO" id="GO:0006508">
    <property type="term" value="P:proteolysis"/>
    <property type="evidence" value="ECO:0007669"/>
    <property type="project" value="UniProtKB-KW"/>
</dbReference>
<dbReference type="GO" id="GO:0008233">
    <property type="term" value="F:peptidase activity"/>
    <property type="evidence" value="ECO:0007669"/>
    <property type="project" value="UniProtKB-KW"/>
</dbReference>
<comment type="caution">
    <text evidence="1">The sequence shown here is derived from an EMBL/GenBank/DDBJ whole genome shotgun (WGS) entry which is preliminary data.</text>
</comment>
<dbReference type="PANTHER" id="PTHR12558">
    <property type="entry name" value="CELL DIVISION CYCLE 16,23,27"/>
    <property type="match status" value="1"/>
</dbReference>
<proteinExistence type="predicted"/>
<dbReference type="PROSITE" id="PS50005">
    <property type="entry name" value="TPR"/>
    <property type="match status" value="3"/>
</dbReference>
<keyword evidence="1" id="KW-0645">Protease</keyword>
<evidence type="ECO:0000313" key="1">
    <source>
        <dbReference type="EMBL" id="OIR00837.1"/>
    </source>
</evidence>
<dbReference type="Pfam" id="PF13432">
    <property type="entry name" value="TPR_16"/>
    <property type="match status" value="3"/>
</dbReference>
<dbReference type="EMBL" id="MLJW01000091">
    <property type="protein sequence ID" value="OIR00837.1"/>
    <property type="molecule type" value="Genomic_DNA"/>
</dbReference>
<dbReference type="PANTHER" id="PTHR12558:SF13">
    <property type="entry name" value="CELL DIVISION CYCLE PROTEIN 27 HOMOLOG"/>
    <property type="match status" value="1"/>
</dbReference>
<dbReference type="AlphaFoldDB" id="A0A1J5S9E1"/>
<dbReference type="InterPro" id="IPR019734">
    <property type="entry name" value="TPR_rpt"/>
</dbReference>
<name>A0A1J5S9E1_9ZZZZ</name>
<dbReference type="InterPro" id="IPR011990">
    <property type="entry name" value="TPR-like_helical_dom_sf"/>
</dbReference>
<reference evidence="1" key="1">
    <citation type="submission" date="2016-10" db="EMBL/GenBank/DDBJ databases">
        <title>Sequence of Gallionella enrichment culture.</title>
        <authorList>
            <person name="Poehlein A."/>
            <person name="Muehling M."/>
            <person name="Daniel R."/>
        </authorList>
    </citation>
    <scope>NUCLEOTIDE SEQUENCE</scope>
</reference>
<gene>
    <name evidence="1" type="primary">bepA_36</name>
    <name evidence="1" type="ORF">GALL_171750</name>
</gene>
<accession>A0A1J5S9E1</accession>
<dbReference type="SMART" id="SM00028">
    <property type="entry name" value="TPR"/>
    <property type="match status" value="7"/>
</dbReference>
<dbReference type="SUPFAM" id="SSF48452">
    <property type="entry name" value="TPR-like"/>
    <property type="match status" value="2"/>
</dbReference>
<organism evidence="1">
    <name type="scientific">mine drainage metagenome</name>
    <dbReference type="NCBI Taxonomy" id="410659"/>
    <lineage>
        <taxon>unclassified sequences</taxon>
        <taxon>metagenomes</taxon>
        <taxon>ecological metagenomes</taxon>
    </lineage>
</organism>